<sequence length="398" mass="46841">MEKFEWRQLITTNILKLKIIGLWPEGESYKPNLYTLWATISLTIFICGHNFFQALNIIFNLDDLQTLMATSFVTLSTLIAIMKAYYVIRNMEILKKLMETLNSDLFQPKNAKQITMIQPSLKFWKINYVMCWTMACGAIFFWSTYPILDNSVKEYRLPFLAWYPYDTKISPYYEITYIYQILGIIFVAITAISVDTLIAALNVYIGAQFDILCDDIKHLYDILTDTNKKLLNCISHHREILKFAENTNNFFNWIVFFQFFISATTIGVTMFQLTMVVPLSNEFFSLVTFGMAILVEIFMYCWFGNEVELKSRKISYAAFESDWLNISMEVKKKMVFFILRSQTPLKMSALNLFYLSLDTFMRVNFDNYFHYGCHCSKFQILRTAWSYFALLQQMGSRK</sequence>
<reference evidence="11 12" key="1">
    <citation type="submission" date="2017-03" db="EMBL/GenBank/DDBJ databases">
        <title>Genome of the blue death feigning beetle - Asbolus verrucosus.</title>
        <authorList>
            <person name="Rider S.D."/>
        </authorList>
    </citation>
    <scope>NUCLEOTIDE SEQUENCE [LARGE SCALE GENOMIC DNA]</scope>
    <source>
        <strain evidence="11">Butters</strain>
        <tissue evidence="11">Head and leg muscle</tissue>
    </source>
</reference>
<dbReference type="InterPro" id="IPR004117">
    <property type="entry name" value="7tm6_olfct_rcpt"/>
</dbReference>
<evidence type="ECO:0000256" key="1">
    <source>
        <dbReference type="ARBA" id="ARBA00004651"/>
    </source>
</evidence>
<keyword evidence="2" id="KW-1003">Cell membrane</keyword>
<comment type="caution">
    <text evidence="10">Lacks conserved residue(s) required for the propagation of feature annotation.</text>
</comment>
<evidence type="ECO:0000256" key="3">
    <source>
        <dbReference type="ARBA" id="ARBA00022606"/>
    </source>
</evidence>
<evidence type="ECO:0000313" key="12">
    <source>
        <dbReference type="Proteomes" id="UP000292052"/>
    </source>
</evidence>
<feature type="transmembrane region" description="Helical" evidence="10">
    <location>
        <begin position="64"/>
        <end position="88"/>
    </location>
</feature>
<feature type="transmembrane region" description="Helical" evidence="10">
    <location>
        <begin position="250"/>
        <end position="271"/>
    </location>
</feature>
<dbReference type="Pfam" id="PF02949">
    <property type="entry name" value="7tm_6"/>
    <property type="match status" value="1"/>
</dbReference>
<evidence type="ECO:0000256" key="8">
    <source>
        <dbReference type="ARBA" id="ARBA00023170"/>
    </source>
</evidence>
<evidence type="ECO:0000256" key="9">
    <source>
        <dbReference type="ARBA" id="ARBA00023224"/>
    </source>
</evidence>
<dbReference type="PANTHER" id="PTHR21137:SF35">
    <property type="entry name" value="ODORANT RECEPTOR 19A-RELATED"/>
    <property type="match status" value="1"/>
</dbReference>
<accession>A0A482VRW6</accession>
<gene>
    <name evidence="11" type="ORF">BDFB_008238</name>
</gene>
<feature type="transmembrane region" description="Helical" evidence="10">
    <location>
        <begin position="126"/>
        <end position="148"/>
    </location>
</feature>
<protein>
    <recommendedName>
        <fullName evidence="10">Odorant receptor</fullName>
    </recommendedName>
</protein>
<name>A0A482VRW6_ASBVE</name>
<dbReference type="EMBL" id="QDEB01068831">
    <property type="protein sequence ID" value="RZC35671.1"/>
    <property type="molecule type" value="Genomic_DNA"/>
</dbReference>
<keyword evidence="4 10" id="KW-0812">Transmembrane</keyword>
<feature type="transmembrane region" description="Helical" evidence="10">
    <location>
        <begin position="177"/>
        <end position="201"/>
    </location>
</feature>
<organism evidence="11 12">
    <name type="scientific">Asbolus verrucosus</name>
    <name type="common">Desert ironclad beetle</name>
    <dbReference type="NCBI Taxonomy" id="1661398"/>
    <lineage>
        <taxon>Eukaryota</taxon>
        <taxon>Metazoa</taxon>
        <taxon>Ecdysozoa</taxon>
        <taxon>Arthropoda</taxon>
        <taxon>Hexapoda</taxon>
        <taxon>Insecta</taxon>
        <taxon>Pterygota</taxon>
        <taxon>Neoptera</taxon>
        <taxon>Endopterygota</taxon>
        <taxon>Coleoptera</taxon>
        <taxon>Polyphaga</taxon>
        <taxon>Cucujiformia</taxon>
        <taxon>Tenebrionidae</taxon>
        <taxon>Pimeliinae</taxon>
        <taxon>Asbolus</taxon>
    </lineage>
</organism>
<comment type="similarity">
    <text evidence="10">Belongs to the insect chemoreceptor superfamily. Heteromeric odorant receptor channel (TC 1.A.69) family.</text>
</comment>
<keyword evidence="9 10" id="KW-0807">Transducer</keyword>
<evidence type="ECO:0000256" key="10">
    <source>
        <dbReference type="RuleBase" id="RU351113"/>
    </source>
</evidence>
<dbReference type="AlphaFoldDB" id="A0A482VRW6"/>
<keyword evidence="5 10" id="KW-0552">Olfaction</keyword>
<dbReference type="GO" id="GO:0005886">
    <property type="term" value="C:plasma membrane"/>
    <property type="evidence" value="ECO:0007669"/>
    <property type="project" value="UniProtKB-SubCell"/>
</dbReference>
<evidence type="ECO:0000256" key="6">
    <source>
        <dbReference type="ARBA" id="ARBA00022989"/>
    </source>
</evidence>
<dbReference type="GO" id="GO:0007165">
    <property type="term" value="P:signal transduction"/>
    <property type="evidence" value="ECO:0007669"/>
    <property type="project" value="UniProtKB-KW"/>
</dbReference>
<evidence type="ECO:0000256" key="5">
    <source>
        <dbReference type="ARBA" id="ARBA00022725"/>
    </source>
</evidence>
<keyword evidence="12" id="KW-1185">Reference proteome</keyword>
<keyword evidence="7 10" id="KW-0472">Membrane</keyword>
<comment type="caution">
    <text evidence="11">The sequence shown here is derived from an EMBL/GenBank/DDBJ whole genome shotgun (WGS) entry which is preliminary data.</text>
</comment>
<dbReference type="PANTHER" id="PTHR21137">
    <property type="entry name" value="ODORANT RECEPTOR"/>
    <property type="match status" value="1"/>
</dbReference>
<feature type="transmembrane region" description="Helical" evidence="10">
    <location>
        <begin position="33"/>
        <end position="52"/>
    </location>
</feature>
<keyword evidence="3 10" id="KW-0716">Sensory transduction</keyword>
<evidence type="ECO:0000256" key="2">
    <source>
        <dbReference type="ARBA" id="ARBA00022475"/>
    </source>
</evidence>
<dbReference type="OrthoDB" id="6596205at2759"/>
<evidence type="ECO:0000313" key="11">
    <source>
        <dbReference type="EMBL" id="RZC35671.1"/>
    </source>
</evidence>
<evidence type="ECO:0000256" key="7">
    <source>
        <dbReference type="ARBA" id="ARBA00023136"/>
    </source>
</evidence>
<dbReference type="GO" id="GO:0004984">
    <property type="term" value="F:olfactory receptor activity"/>
    <property type="evidence" value="ECO:0007669"/>
    <property type="project" value="InterPro"/>
</dbReference>
<dbReference type="Proteomes" id="UP000292052">
    <property type="component" value="Unassembled WGS sequence"/>
</dbReference>
<evidence type="ECO:0000256" key="4">
    <source>
        <dbReference type="ARBA" id="ARBA00022692"/>
    </source>
</evidence>
<proteinExistence type="inferred from homology"/>
<keyword evidence="6 10" id="KW-1133">Transmembrane helix</keyword>
<dbReference type="GO" id="GO:0005549">
    <property type="term" value="F:odorant binding"/>
    <property type="evidence" value="ECO:0007669"/>
    <property type="project" value="InterPro"/>
</dbReference>
<feature type="transmembrane region" description="Helical" evidence="10">
    <location>
        <begin position="283"/>
        <end position="303"/>
    </location>
</feature>
<keyword evidence="8 10" id="KW-0675">Receptor</keyword>
<comment type="subcellular location">
    <subcellularLocation>
        <location evidence="1 10">Cell membrane</location>
        <topology evidence="1 10">Multi-pass membrane protein</topology>
    </subcellularLocation>
</comment>